<dbReference type="AlphaFoldDB" id="A0A7G6T447"/>
<gene>
    <name evidence="2" type="ORF">HB778_34915</name>
</gene>
<dbReference type="EMBL" id="CP050297">
    <property type="protein sequence ID" value="QND61529.1"/>
    <property type="molecule type" value="Genomic_DNA"/>
</dbReference>
<dbReference type="RefSeq" id="WP_183465425.1">
    <property type="nucleotide sequence ID" value="NZ_CP050297.1"/>
</dbReference>
<dbReference type="Proteomes" id="UP000515465">
    <property type="component" value="Plasmid p_2"/>
</dbReference>
<organism evidence="2 3">
    <name type="scientific">Mesorhizobium huakuii</name>
    <dbReference type="NCBI Taxonomy" id="28104"/>
    <lineage>
        <taxon>Bacteria</taxon>
        <taxon>Pseudomonadati</taxon>
        <taxon>Pseudomonadota</taxon>
        <taxon>Alphaproteobacteria</taxon>
        <taxon>Hyphomicrobiales</taxon>
        <taxon>Phyllobacteriaceae</taxon>
        <taxon>Mesorhizobium</taxon>
    </lineage>
</organism>
<feature type="domain" description="CD-NTase associated protein 4-like DNA endonuclease" evidence="1">
    <location>
        <begin position="16"/>
        <end position="227"/>
    </location>
</feature>
<evidence type="ECO:0000313" key="2">
    <source>
        <dbReference type="EMBL" id="QND61529.1"/>
    </source>
</evidence>
<dbReference type="GO" id="GO:0004518">
    <property type="term" value="F:nuclease activity"/>
    <property type="evidence" value="ECO:0007669"/>
    <property type="project" value="InterPro"/>
</dbReference>
<accession>A0A7G6T447</accession>
<dbReference type="Pfam" id="PF14130">
    <property type="entry name" value="Cap4_nuclease"/>
    <property type="match status" value="1"/>
</dbReference>
<keyword evidence="2" id="KW-0614">Plasmid</keyword>
<proteinExistence type="predicted"/>
<protein>
    <submittedName>
        <fullName evidence="2">DUF4297 domain-containing protein</fullName>
    </submittedName>
</protein>
<evidence type="ECO:0000313" key="3">
    <source>
        <dbReference type="Proteomes" id="UP000515465"/>
    </source>
</evidence>
<name>A0A7G6T447_9HYPH</name>
<reference evidence="2" key="1">
    <citation type="journal article" date="2020" name="Mol. Plant Microbe Interact.">
        <title>Complete genome sequences of four natural Pseudomonas isolates that catabolize a wide range of aromatic compounds relevant to lignin valorization.</title>
        <authorList>
            <person name="Hatmaker E.A."/>
            <person name="Presle G."/>
            <person name="Cannon O."/>
            <person name="Guss A.M."/>
            <person name="Elkins J.G."/>
        </authorList>
    </citation>
    <scope>NUCLEOTIDE SEQUENCE</scope>
    <source>
        <strain evidence="2">583</strain>
        <plasmid evidence="2">p_2</plasmid>
    </source>
</reference>
<evidence type="ECO:0000259" key="1">
    <source>
        <dbReference type="Pfam" id="PF14130"/>
    </source>
</evidence>
<sequence>MDIRQDLLKEPQREQGGKLAVERFEYQAAWGLSRIIQLHKSGADFGIAFEFHDDVLELDSISSPTKVTFFQVKTQKIGSWTLSSISASLGAKGKKTKEKPGDPPLEKKLSYAAKMYDNFKRFPDHTDRLVFVTNQICSDLAAGHDETNFDTAATAKIQAFRKRLKEQDPDFQDEHSKLFHFCCSSMNLASFSDTIMGAVQKFVIEQTGMTETSTYAFALMLLEECRQRERMNVDFTSFATMSDSFVTRKLIDDRLEEFKKKRAEAVDWVEIAPQISNIVRRRDIGAAWKLYVNDRRSRYGPGPQRFKKAVREVVATHIAGLHDLLKEVDAALPEVRQLAPLWDTTVSDDYLRAVILYEFHDV</sequence>
<geneLocation type="plasmid" evidence="2 3">
    <name>p_2</name>
</geneLocation>
<dbReference type="InterPro" id="IPR025382">
    <property type="entry name" value="Cap4-like_endonuclease_dom"/>
</dbReference>